<feature type="domain" description="Transposase IS116/IS110/IS902 C-terminal" evidence="2">
    <location>
        <begin position="206"/>
        <end position="290"/>
    </location>
</feature>
<dbReference type="Proteomes" id="UP000276417">
    <property type="component" value="Chromosome 2"/>
</dbReference>
<protein>
    <submittedName>
        <fullName evidence="3">IS110 family transposase</fullName>
    </submittedName>
</protein>
<dbReference type="GO" id="GO:0004803">
    <property type="term" value="F:transposase activity"/>
    <property type="evidence" value="ECO:0007669"/>
    <property type="project" value="InterPro"/>
</dbReference>
<name>A0A3G8YFP2_9DEIO</name>
<dbReference type="PANTHER" id="PTHR33055">
    <property type="entry name" value="TRANSPOSASE FOR INSERTION SEQUENCE ELEMENT IS1111A"/>
    <property type="match status" value="1"/>
</dbReference>
<reference evidence="3 4" key="1">
    <citation type="submission" date="2018-11" db="EMBL/GenBank/DDBJ databases">
        <title>Deinococcus shelandsis sp. nov., isolated from South Shetland Islands soil of Antarctica.</title>
        <authorList>
            <person name="Tian J."/>
        </authorList>
    </citation>
    <scope>NUCLEOTIDE SEQUENCE [LARGE SCALE GENOMIC DNA]</scope>
    <source>
        <strain evidence="3 4">S14-83T</strain>
    </source>
</reference>
<dbReference type="KEGG" id="dph:EHF33_14455"/>
<dbReference type="PANTHER" id="PTHR33055:SF3">
    <property type="entry name" value="PUTATIVE TRANSPOSASE FOR IS117-RELATED"/>
    <property type="match status" value="1"/>
</dbReference>
<keyword evidence="4" id="KW-1185">Reference proteome</keyword>
<evidence type="ECO:0000259" key="1">
    <source>
        <dbReference type="Pfam" id="PF01548"/>
    </source>
</evidence>
<dbReference type="NCBIfam" id="NF033542">
    <property type="entry name" value="transpos_IS110"/>
    <property type="match status" value="1"/>
</dbReference>
<dbReference type="AlphaFoldDB" id="A0A3G8YFP2"/>
<proteinExistence type="predicted"/>
<dbReference type="GO" id="GO:0006313">
    <property type="term" value="P:DNA transposition"/>
    <property type="evidence" value="ECO:0007669"/>
    <property type="project" value="InterPro"/>
</dbReference>
<gene>
    <name evidence="3" type="ORF">EHF33_14455</name>
</gene>
<feature type="domain" description="Transposase IS110-like N-terminal" evidence="1">
    <location>
        <begin position="5"/>
        <end position="158"/>
    </location>
</feature>
<accession>A0A3G8YFP2</accession>
<dbReference type="InterPro" id="IPR002525">
    <property type="entry name" value="Transp_IS110-like_N"/>
</dbReference>
<dbReference type="InterPro" id="IPR003346">
    <property type="entry name" value="Transposase_20"/>
</dbReference>
<evidence type="ECO:0000313" key="3">
    <source>
        <dbReference type="EMBL" id="AZI44112.1"/>
    </source>
</evidence>
<organism evidence="3 4">
    <name type="scientific">Deinococcus psychrotolerans</name>
    <dbReference type="NCBI Taxonomy" id="2489213"/>
    <lineage>
        <taxon>Bacteria</taxon>
        <taxon>Thermotogati</taxon>
        <taxon>Deinococcota</taxon>
        <taxon>Deinococci</taxon>
        <taxon>Deinococcales</taxon>
        <taxon>Deinococcaceae</taxon>
        <taxon>Deinococcus</taxon>
    </lineage>
</organism>
<dbReference type="OrthoDB" id="58413at2"/>
<dbReference type="Pfam" id="PF02371">
    <property type="entry name" value="Transposase_20"/>
    <property type="match status" value="1"/>
</dbReference>
<evidence type="ECO:0000259" key="2">
    <source>
        <dbReference type="Pfam" id="PF02371"/>
    </source>
</evidence>
<dbReference type="Pfam" id="PF01548">
    <property type="entry name" value="DEDD_Tnp_IS110"/>
    <property type="match status" value="1"/>
</dbReference>
<dbReference type="RefSeq" id="WP_124873443.1">
    <property type="nucleotide sequence ID" value="NZ_CP034184.1"/>
</dbReference>
<sequence>MFVLGLDVGLSDLYARLLDVPTQGVPVALGDVRVFCNSPEGHQALCAWLELHRAVPALTAVVMESTGVYWERIAVCLHTAGFAVSVVNAAQIKYFAKSMLRRGKTDKMDAELIARYGATMRPACWTPTDACVESLRALIHERDAVVELITLEKGRHHALDHRHTVQDVVVRLCDERLALLTQQRDQLNTAIQDTIALPGRLHVQIELLASVPGIGQLTAAVLLSETGHLDEMHRSEQWTAYAGLSPVPRQSGAMVGRCRISKIGNARLRRAMYMSAVTVSRLSNPLGAYYRRLVEQGKPKKMALIALARKLLRICFAVLKTAQPFDPAYQRPLKAA</sequence>
<dbReference type="GO" id="GO:0003677">
    <property type="term" value="F:DNA binding"/>
    <property type="evidence" value="ECO:0007669"/>
    <property type="project" value="InterPro"/>
</dbReference>
<evidence type="ECO:0000313" key="4">
    <source>
        <dbReference type="Proteomes" id="UP000276417"/>
    </source>
</evidence>
<dbReference type="EMBL" id="CP034184">
    <property type="protein sequence ID" value="AZI44112.1"/>
    <property type="molecule type" value="Genomic_DNA"/>
</dbReference>
<dbReference type="InterPro" id="IPR047650">
    <property type="entry name" value="Transpos_IS110"/>
</dbReference>